<keyword evidence="2" id="KW-1185">Reference proteome</keyword>
<evidence type="ECO:0000313" key="1">
    <source>
        <dbReference type="EMBL" id="TNB97175.1"/>
    </source>
</evidence>
<accession>A0A5C4KZL9</accession>
<dbReference type="Proteomes" id="UP000306272">
    <property type="component" value="Unassembled WGS sequence"/>
</dbReference>
<name>A0A5C4KZL9_PSEJE</name>
<dbReference type="EMBL" id="VDDB01000007">
    <property type="protein sequence ID" value="TNB97175.1"/>
    <property type="molecule type" value="Genomic_DNA"/>
</dbReference>
<comment type="caution">
    <text evidence="1">The sequence shown here is derived from an EMBL/GenBank/DDBJ whole genome shotgun (WGS) entry which is preliminary data.</text>
</comment>
<protein>
    <submittedName>
        <fullName evidence="1">Uncharacterized protein</fullName>
    </submittedName>
</protein>
<proteinExistence type="predicted"/>
<evidence type="ECO:0000313" key="2">
    <source>
        <dbReference type="Proteomes" id="UP000306272"/>
    </source>
</evidence>
<gene>
    <name evidence="1" type="ORF">FHG55_08815</name>
</gene>
<sequence length="1333" mass="147527">MSIAPLDRLVTVASGPQEFLNVGRLSELEKCRYLVLLGEPGIGKTEALKFLAARSGATVHSSSLFDIGVDGGDEYLFVDGLDEVSLEGGVDIGMSLMRAKQGKWRVSCRAEAWSPEGRLVKVFGATRAAIYEEPVVAYLQPLSSEEIAKVLFALGCVDPDFFLSRLETLACTPFANTPLGLKFLTSLPEGHLQVSSRADLYGLGVIALAEEHNDFKAEDVNRAPPTKLLDSAGRIFLILLLSGRYGVRKRGRDDRNLDRDILGMTSHELEEVLDTALFVRNGDFFTSMHRSVQEFLAARYLARSVSGLIGNSKLPSSRALALLVSIDGRPPSHLKPLYAWYAVHLEDLSIASEAMTLLQRDPECILLFGDSAKFSSNARRYLLDVMGARDPYFLDESGSVNMSLAGLITEEIVDSVSSILSNPSESTHRLSAVLQAITDSPPVQSLGELCRQIIFREKSIYWCASLAMKAWVHSTHPPFAEIWKLVSELSKMVVEPSDEFRSRLMAQAFTCLPSTSLTVEDGQEIVGFITCPNNTVKPAFWAVRDISWHIARSSMWRTLFLSDPYNWFFFHGHGSLQHRLAAGVFIAVLALDEDINMNDMAKMLIASGCVTGAKSPAFETSAKSWVERQTDHDRIAIELCELLDERVVRHGSVATGFKDIGLAPTLEFSRWMLTCEKLSSRLGSEYVGVEAVKIIANEDGALLQSLFLLIESLEETPATQAAHAQIELYIHNLDEQSKRPRDQIEDIINGLAYQLKTSMGALGSEAVEQISYWASALYCGEYWLPDARPHSSGLESIKNAFGDDLTQSVVTIITSSYQDQTPKEQNVLFCGLDLLLGAGEDSVLDATNIGQIIRTFIASCNVRNPPSRVGVQSFCVDKLSSFVVLSPDLVEQELSQPYVAMSIARALEFYNAKSDFHVWFAHRMLQRTDWVGQTWVSSILAVCSKNFSVSECIDTANHLISFFVRQESSIRSDRDLLSLLFWAARIDPDLFGRHLLSSLSRFTPELIHQIILDNYNSNIFSLDHNVKLKLCSLLMGYFTSDIDGAWLRGKYWPDVSKVLSVIVASDDIAALEALMLLKQSARTDWADQLSHEIEKSLKLRRNQTAINLSPEDILSVLDGRGPINASDLRALIVGELEEIAADIQSSSLNDWRLYWDSSGEGLTPKIENDCRDAIAVKLRERLRVHGGFSVDPESASSGYTRADIKITHKDFSLPIEVKRSNHSHLWHGHTGQLQTYAQAPATEGQGIYLIFWFGKALSVTNRPDGTAAPANPVELKDALMAELNIGLDMTTSVIVIDASDASALAKERKEKDYLVAKSRRLASRGGSRKKKGN</sequence>
<dbReference type="RefSeq" id="WP_139054221.1">
    <property type="nucleotide sequence ID" value="NZ_VDDB01000007.1"/>
</dbReference>
<reference evidence="1" key="1">
    <citation type="submission" date="2019-06" db="EMBL/GenBank/DDBJ databases">
        <title>Pseudomonas-derived Butenolides : (Bio)synthesis of Styrolides.</title>
        <authorList>
            <person name="Klapper M."/>
            <person name="Chowdhury S."/>
            <person name="Stallforth P."/>
        </authorList>
    </citation>
    <scope>NUCLEOTIDE SEQUENCE [LARGE SCALE GENOMIC DNA]</scope>
    <source>
        <strain evidence="1">EC-S101</strain>
    </source>
</reference>
<organism evidence="1 2">
    <name type="scientific">Pseudomonas jessenii</name>
    <dbReference type="NCBI Taxonomy" id="77298"/>
    <lineage>
        <taxon>Bacteria</taxon>
        <taxon>Pseudomonadati</taxon>
        <taxon>Pseudomonadota</taxon>
        <taxon>Gammaproteobacteria</taxon>
        <taxon>Pseudomonadales</taxon>
        <taxon>Pseudomonadaceae</taxon>
        <taxon>Pseudomonas</taxon>
    </lineage>
</organism>